<feature type="domain" description="Beta-lactamase-related" evidence="1">
    <location>
        <begin position="95"/>
        <end position="398"/>
    </location>
</feature>
<keyword evidence="2" id="KW-0378">Hydrolase</keyword>
<dbReference type="EMBL" id="BAAARY010000012">
    <property type="protein sequence ID" value="GAA2526694.1"/>
    <property type="molecule type" value="Genomic_DNA"/>
</dbReference>
<accession>A0ABN3NLX1</accession>
<evidence type="ECO:0000259" key="1">
    <source>
        <dbReference type="Pfam" id="PF00144"/>
    </source>
</evidence>
<protein>
    <submittedName>
        <fullName evidence="2">Serine hydrolase</fullName>
    </submittedName>
</protein>
<sequence length="411" mass="43937">MTVTLCAAVAPPTAENAAGSVPGPRAKGVAAVCADAASAFALTEGMYGANRPIVERLRADTRWVSATDPRTQLGLDAERLAKAAKFVDGYPTSRSLLVARDGDVLWEKYFHGGAAEQSLNVHSASKSIMQGLLSIALRDRAAGYPAGLKTPLAKIISNPSLDQRTTLESLVRMSSGLAWKELGEEGVSAETADDYRDWKDRTDWVAEMIRIGADPDAKPGPTVPGSTMVYSSANTHLVSAAIARMTGRSTCEYAQEKLFSPLGITPEAWFKDPGGVYSGGFNMHLTARELARFGQLYLKGGKIDPADPVGIVPAEAVANAPIRWDGSDALPPADPEEYDYGNGWWRTRVKVKGRPVTSYFADGYGGQSSMVLPALKLSVTVTQSTVQPYGDDEDNAVFLNKLLQLVIAAVR</sequence>
<dbReference type="InterPro" id="IPR012338">
    <property type="entry name" value="Beta-lactam/transpept-like"/>
</dbReference>
<dbReference type="Gene3D" id="3.40.710.10">
    <property type="entry name" value="DD-peptidase/beta-lactamase superfamily"/>
    <property type="match status" value="1"/>
</dbReference>
<organism evidence="2 3">
    <name type="scientific">Pilimelia columellifera subsp. columellifera</name>
    <dbReference type="NCBI Taxonomy" id="706583"/>
    <lineage>
        <taxon>Bacteria</taxon>
        <taxon>Bacillati</taxon>
        <taxon>Actinomycetota</taxon>
        <taxon>Actinomycetes</taxon>
        <taxon>Micromonosporales</taxon>
        <taxon>Micromonosporaceae</taxon>
        <taxon>Pilimelia</taxon>
    </lineage>
</organism>
<comment type="caution">
    <text evidence="2">The sequence shown here is derived from an EMBL/GenBank/DDBJ whole genome shotgun (WGS) entry which is preliminary data.</text>
</comment>
<dbReference type="Proteomes" id="UP001499978">
    <property type="component" value="Unassembled WGS sequence"/>
</dbReference>
<dbReference type="SUPFAM" id="SSF56601">
    <property type="entry name" value="beta-lactamase/transpeptidase-like"/>
    <property type="match status" value="1"/>
</dbReference>
<reference evidence="2 3" key="1">
    <citation type="journal article" date="2019" name="Int. J. Syst. Evol. Microbiol.">
        <title>The Global Catalogue of Microorganisms (GCM) 10K type strain sequencing project: providing services to taxonomists for standard genome sequencing and annotation.</title>
        <authorList>
            <consortium name="The Broad Institute Genomics Platform"/>
            <consortium name="The Broad Institute Genome Sequencing Center for Infectious Disease"/>
            <person name="Wu L."/>
            <person name="Ma J."/>
        </authorList>
    </citation>
    <scope>NUCLEOTIDE SEQUENCE [LARGE SCALE GENOMIC DNA]</scope>
    <source>
        <strain evidence="2 3">JCM 3367</strain>
    </source>
</reference>
<dbReference type="Pfam" id="PF00144">
    <property type="entry name" value="Beta-lactamase"/>
    <property type="match status" value="1"/>
</dbReference>
<dbReference type="InterPro" id="IPR050789">
    <property type="entry name" value="Diverse_Enzym_Activities"/>
</dbReference>
<gene>
    <name evidence="2" type="ORF">GCM10010201_26800</name>
</gene>
<keyword evidence="3" id="KW-1185">Reference proteome</keyword>
<evidence type="ECO:0000313" key="2">
    <source>
        <dbReference type="EMBL" id="GAA2526694.1"/>
    </source>
</evidence>
<dbReference type="PANTHER" id="PTHR43283">
    <property type="entry name" value="BETA-LACTAMASE-RELATED"/>
    <property type="match status" value="1"/>
</dbReference>
<dbReference type="InterPro" id="IPR001466">
    <property type="entry name" value="Beta-lactam-related"/>
</dbReference>
<dbReference type="PANTHER" id="PTHR43283:SF7">
    <property type="entry name" value="BETA-LACTAMASE-RELATED DOMAIN-CONTAINING PROTEIN"/>
    <property type="match status" value="1"/>
</dbReference>
<evidence type="ECO:0000313" key="3">
    <source>
        <dbReference type="Proteomes" id="UP001499978"/>
    </source>
</evidence>
<name>A0ABN3NLX1_9ACTN</name>
<dbReference type="GO" id="GO:0016787">
    <property type="term" value="F:hydrolase activity"/>
    <property type="evidence" value="ECO:0007669"/>
    <property type="project" value="UniProtKB-KW"/>
</dbReference>
<proteinExistence type="predicted"/>